<dbReference type="STRING" id="50429.A0A2B4SJB1"/>
<evidence type="ECO:0000256" key="14">
    <source>
        <dbReference type="ARBA" id="ARBA00023170"/>
    </source>
</evidence>
<dbReference type="Gene3D" id="1.10.150.50">
    <property type="entry name" value="Transcription Factor, Ets-1"/>
    <property type="match status" value="1"/>
</dbReference>
<dbReference type="PROSITE" id="PS50011">
    <property type="entry name" value="PROTEIN_KINASE_DOM"/>
    <property type="match status" value="1"/>
</dbReference>
<dbReference type="Pfam" id="PF01404">
    <property type="entry name" value="Ephrin_lbd"/>
    <property type="match status" value="1"/>
</dbReference>
<dbReference type="Gene3D" id="3.30.200.20">
    <property type="entry name" value="Phosphorylase Kinase, domain 1"/>
    <property type="match status" value="1"/>
</dbReference>
<comment type="caution">
    <text evidence="21">The sequence shown here is derived from an EMBL/GenBank/DDBJ whole genome shotgun (WGS) entry which is preliminary data.</text>
</comment>
<dbReference type="PROSITE" id="PS00107">
    <property type="entry name" value="PROTEIN_KINASE_ATP"/>
    <property type="match status" value="1"/>
</dbReference>
<keyword evidence="13" id="KW-0829">Tyrosine-protein kinase</keyword>
<sequence length="850" mass="95440">MMSLTSTPGSRSAANAWSHPSTQSLVYTVCDISNKNAEAENWLRTEFINIKNAKRLDIEVSYSLRNCPKNVGDFCRTNFSLYSFHTDDKFDPVPKPTKNNFVKEAVITPKTLPSADKLTTDTFHGSVVTKAKGIYLALLDQGTCLTIKKFVVRYRYCTERGAILVKFSRTVAPANDTNLTKQEGACTDPNSHQSSNGKLFGVCLSNGEWNITSNSACFCNSGYELTNGSSDTLECKECQIGFYKNDDSNTRCLPCPAKSASNNGRTGCTCHEGYYRSSNVADCEELPKAPLTANVTVVKATVVEISWQRSPDDLEDGALMYAVDCFRCTSREDKNCKEQCDVEIQYSPSKENISGVKVAINGLPPSSYFLFRVYSVNELNQQEQNTDNWNFAKVFVKTKVSTIHPTEGETGSSKKILKMVLYIAVPIGAVLVFLVILCVVCFCRGKGKKGYLKPVEMRDGQVILPTRGQRLYIDPSNYEDPEEALRTFAKELDKKWITLDHIIGGGEFGDVYKGTLSRPGEETIFVAVKTLKTGALRKNRQDFISEASIMGQFCDPNVIFLEGVVTKTSPMMIVIEFMSNGSLDNYLKKMDGKLTVLQLLGMARGVASGMKYLSEMNFIHRDLAARNILVSESLVCKVADFGLSRELEDSAYETKGGKIPVRWTALEAIEYRKFTPASDVWSYGILLWEIMSFAERPYWDWGNYEVMERVKSGYRLPPPMNCPKAMHQVMLNCWNVDRNKRPKFAEIVKKLDSLIRSPEKLNEDTSTVPKSPKMEYTSMTTVQEWLDSIKMGQYHDKFDKAGFTHLNQVAKDDELDLNDMGIKLIGHKNKIRKSIREVKKTLDKEALVVV</sequence>
<dbReference type="SMART" id="SM00454">
    <property type="entry name" value="SAM"/>
    <property type="match status" value="1"/>
</dbReference>
<evidence type="ECO:0000256" key="1">
    <source>
        <dbReference type="ARBA" id="ARBA00004251"/>
    </source>
</evidence>
<feature type="transmembrane region" description="Helical" evidence="17">
    <location>
        <begin position="419"/>
        <end position="443"/>
    </location>
</feature>
<dbReference type="GO" id="GO:0007411">
    <property type="term" value="P:axon guidance"/>
    <property type="evidence" value="ECO:0007669"/>
    <property type="project" value="TreeGrafter"/>
</dbReference>
<dbReference type="InterPro" id="IPR050449">
    <property type="entry name" value="Ephrin_rcpt_TKs"/>
</dbReference>
<keyword evidence="8 16" id="KW-0547">Nucleotide-binding</keyword>
<dbReference type="Gene3D" id="1.10.510.10">
    <property type="entry name" value="Transferase(Phosphotransferase) domain 1"/>
    <property type="match status" value="1"/>
</dbReference>
<dbReference type="OrthoDB" id="4062651at2759"/>
<evidence type="ECO:0000256" key="2">
    <source>
        <dbReference type="ARBA" id="ARBA00011902"/>
    </source>
</evidence>
<keyword evidence="14 21" id="KW-0675">Receptor</keyword>
<dbReference type="Gene3D" id="2.60.120.260">
    <property type="entry name" value="Galactose-binding domain-like"/>
    <property type="match status" value="1"/>
</dbReference>
<dbReference type="InterPro" id="IPR020635">
    <property type="entry name" value="Tyr_kinase_cat_dom"/>
</dbReference>
<dbReference type="InterPro" id="IPR001245">
    <property type="entry name" value="Ser-Thr/Tyr_kinase_cat_dom"/>
</dbReference>
<evidence type="ECO:0000256" key="15">
    <source>
        <dbReference type="ARBA" id="ARBA00023180"/>
    </source>
</evidence>
<dbReference type="Pfam" id="PF07714">
    <property type="entry name" value="PK_Tyr_Ser-Thr"/>
    <property type="match status" value="1"/>
</dbReference>
<dbReference type="SUPFAM" id="SSF56112">
    <property type="entry name" value="Protein kinase-like (PK-like)"/>
    <property type="match status" value="1"/>
</dbReference>
<keyword evidence="7" id="KW-0732">Signal</keyword>
<dbReference type="FunFam" id="3.30.200.20:FF:000802">
    <property type="entry name" value="Ephrin receptor 1"/>
    <property type="match status" value="1"/>
</dbReference>
<dbReference type="InterPro" id="IPR001660">
    <property type="entry name" value="SAM"/>
</dbReference>
<dbReference type="SMART" id="SM00219">
    <property type="entry name" value="TyrKc"/>
    <property type="match status" value="1"/>
</dbReference>
<evidence type="ECO:0000256" key="8">
    <source>
        <dbReference type="ARBA" id="ARBA00022741"/>
    </source>
</evidence>
<dbReference type="Proteomes" id="UP000225706">
    <property type="component" value="Unassembled WGS sequence"/>
</dbReference>
<dbReference type="Pfam" id="PF00536">
    <property type="entry name" value="SAM_1"/>
    <property type="match status" value="1"/>
</dbReference>
<reference evidence="22" key="1">
    <citation type="journal article" date="2017" name="bioRxiv">
        <title>Comparative analysis of the genomes of Stylophora pistillata and Acropora digitifera provides evidence for extensive differences between species of corals.</title>
        <authorList>
            <person name="Voolstra C.R."/>
            <person name="Li Y."/>
            <person name="Liew Y.J."/>
            <person name="Baumgarten S."/>
            <person name="Zoccola D."/>
            <person name="Flot J.-F."/>
            <person name="Tambutte S."/>
            <person name="Allemand D."/>
            <person name="Aranda M."/>
        </authorList>
    </citation>
    <scope>NUCLEOTIDE SEQUENCE [LARGE SCALE GENOMIC DNA]</scope>
</reference>
<accession>A0A2B4SJB1</accession>
<dbReference type="SUPFAM" id="SSF49785">
    <property type="entry name" value="Galactose-binding domain-like"/>
    <property type="match status" value="1"/>
</dbReference>
<dbReference type="InterPro" id="IPR003961">
    <property type="entry name" value="FN3_dom"/>
</dbReference>
<keyword evidence="11 17" id="KW-1133">Transmembrane helix</keyword>
<dbReference type="PROSITE" id="PS00109">
    <property type="entry name" value="PROTEIN_KINASE_TYR"/>
    <property type="match status" value="1"/>
</dbReference>
<gene>
    <name evidence="21" type="primary">Epha5</name>
    <name evidence="21" type="ORF">AWC38_SpisGene6124</name>
</gene>
<evidence type="ECO:0000313" key="22">
    <source>
        <dbReference type="Proteomes" id="UP000225706"/>
    </source>
</evidence>
<evidence type="ECO:0000256" key="3">
    <source>
        <dbReference type="ARBA" id="ARBA00022475"/>
    </source>
</evidence>
<evidence type="ECO:0000256" key="17">
    <source>
        <dbReference type="SAM" id="Phobius"/>
    </source>
</evidence>
<dbReference type="InterPro" id="IPR013783">
    <property type="entry name" value="Ig-like_fold"/>
</dbReference>
<keyword evidence="3" id="KW-1003">Cell membrane</keyword>
<dbReference type="PROSITE" id="PS51550">
    <property type="entry name" value="EPH_LBD"/>
    <property type="match status" value="1"/>
</dbReference>
<dbReference type="GO" id="GO:0005886">
    <property type="term" value="C:plasma membrane"/>
    <property type="evidence" value="ECO:0007669"/>
    <property type="project" value="UniProtKB-SubCell"/>
</dbReference>
<dbReference type="EC" id="2.7.10.1" evidence="2"/>
<dbReference type="Pfam" id="PF14575">
    <property type="entry name" value="EphA2_TM"/>
    <property type="match status" value="1"/>
</dbReference>
<dbReference type="GO" id="GO:0005524">
    <property type="term" value="F:ATP binding"/>
    <property type="evidence" value="ECO:0007669"/>
    <property type="project" value="UniProtKB-UniRule"/>
</dbReference>
<keyword evidence="4" id="KW-0597">Phosphoprotein</keyword>
<evidence type="ECO:0000259" key="19">
    <source>
        <dbReference type="PROSITE" id="PS50105"/>
    </source>
</evidence>
<evidence type="ECO:0000256" key="12">
    <source>
        <dbReference type="ARBA" id="ARBA00023136"/>
    </source>
</evidence>
<evidence type="ECO:0000256" key="9">
    <source>
        <dbReference type="ARBA" id="ARBA00022777"/>
    </source>
</evidence>
<comment type="subcellular location">
    <subcellularLocation>
        <location evidence="1">Cell membrane</location>
        <topology evidence="1">Single-pass type I membrane protein</topology>
    </subcellularLocation>
</comment>
<dbReference type="InterPro" id="IPR017441">
    <property type="entry name" value="Protein_kinase_ATP_BS"/>
</dbReference>
<dbReference type="SMART" id="SM00615">
    <property type="entry name" value="EPH_lbd"/>
    <property type="match status" value="1"/>
</dbReference>
<dbReference type="InterPro" id="IPR008266">
    <property type="entry name" value="Tyr_kinase_AS"/>
</dbReference>
<protein>
    <recommendedName>
        <fullName evidence="2">receptor protein-tyrosine kinase</fullName>
        <ecNumber evidence="2">2.7.10.1</ecNumber>
    </recommendedName>
</protein>
<evidence type="ECO:0000256" key="4">
    <source>
        <dbReference type="ARBA" id="ARBA00022553"/>
    </source>
</evidence>
<evidence type="ECO:0000259" key="18">
    <source>
        <dbReference type="PROSITE" id="PS50011"/>
    </source>
</evidence>
<keyword evidence="15" id="KW-0325">Glycoprotein</keyword>
<evidence type="ECO:0000256" key="13">
    <source>
        <dbReference type="ARBA" id="ARBA00023137"/>
    </source>
</evidence>
<dbReference type="PANTHER" id="PTHR46877:SF14">
    <property type="entry name" value="RECEPTOR PROTEIN-TYROSINE KINASE"/>
    <property type="match status" value="1"/>
</dbReference>
<keyword evidence="9" id="KW-0418">Kinase</keyword>
<evidence type="ECO:0000256" key="5">
    <source>
        <dbReference type="ARBA" id="ARBA00022679"/>
    </source>
</evidence>
<dbReference type="InterPro" id="IPR000719">
    <property type="entry name" value="Prot_kinase_dom"/>
</dbReference>
<keyword evidence="22" id="KW-1185">Reference proteome</keyword>
<dbReference type="Gene3D" id="2.60.40.10">
    <property type="entry name" value="Immunoglobulins"/>
    <property type="match status" value="1"/>
</dbReference>
<keyword evidence="5" id="KW-0808">Transferase</keyword>
<feature type="domain" description="Eph LBD" evidence="20">
    <location>
        <begin position="1"/>
        <end position="162"/>
    </location>
</feature>
<feature type="domain" description="SAM" evidence="19">
    <location>
        <begin position="777"/>
        <end position="841"/>
    </location>
</feature>
<evidence type="ECO:0000256" key="11">
    <source>
        <dbReference type="ARBA" id="ARBA00022989"/>
    </source>
</evidence>
<dbReference type="Gene3D" id="2.10.50.10">
    <property type="entry name" value="Tumor Necrosis Factor Receptor, subunit A, domain 2"/>
    <property type="match status" value="1"/>
</dbReference>
<dbReference type="EMBL" id="LSMT01000070">
    <property type="protein sequence ID" value="PFX29183.1"/>
    <property type="molecule type" value="Genomic_DNA"/>
</dbReference>
<keyword evidence="6 17" id="KW-0812">Transmembrane</keyword>
<dbReference type="InterPro" id="IPR013761">
    <property type="entry name" value="SAM/pointed_sf"/>
</dbReference>
<dbReference type="GO" id="GO:0030425">
    <property type="term" value="C:dendrite"/>
    <property type="evidence" value="ECO:0007669"/>
    <property type="project" value="TreeGrafter"/>
</dbReference>
<dbReference type="Gene3D" id="2.60.40.1770">
    <property type="entry name" value="ephrin a2 ectodomain"/>
    <property type="match status" value="1"/>
</dbReference>
<keyword evidence="12 17" id="KW-0472">Membrane</keyword>
<dbReference type="InterPro" id="IPR027936">
    <property type="entry name" value="Eph_TM"/>
</dbReference>
<name>A0A2B4SJB1_STYPI</name>
<dbReference type="SUPFAM" id="SSF49265">
    <property type="entry name" value="Fibronectin type III"/>
    <property type="match status" value="1"/>
</dbReference>
<keyword evidence="10 16" id="KW-0067">ATP-binding</keyword>
<evidence type="ECO:0000256" key="7">
    <source>
        <dbReference type="ARBA" id="ARBA00022729"/>
    </source>
</evidence>
<organism evidence="21 22">
    <name type="scientific">Stylophora pistillata</name>
    <name type="common">Smooth cauliflower coral</name>
    <dbReference type="NCBI Taxonomy" id="50429"/>
    <lineage>
        <taxon>Eukaryota</taxon>
        <taxon>Metazoa</taxon>
        <taxon>Cnidaria</taxon>
        <taxon>Anthozoa</taxon>
        <taxon>Hexacorallia</taxon>
        <taxon>Scleractinia</taxon>
        <taxon>Astrocoeniina</taxon>
        <taxon>Pocilloporidae</taxon>
        <taxon>Stylophora</taxon>
    </lineage>
</organism>
<evidence type="ECO:0000256" key="6">
    <source>
        <dbReference type="ARBA" id="ARBA00022692"/>
    </source>
</evidence>
<dbReference type="InterPro" id="IPR001090">
    <property type="entry name" value="Ephrin_rcpt_lig-bd_dom"/>
</dbReference>
<dbReference type="InterPro" id="IPR036116">
    <property type="entry name" value="FN3_sf"/>
</dbReference>
<dbReference type="SUPFAM" id="SSF47769">
    <property type="entry name" value="SAM/Pointed domain"/>
    <property type="match status" value="1"/>
</dbReference>
<dbReference type="InterPro" id="IPR011009">
    <property type="entry name" value="Kinase-like_dom_sf"/>
</dbReference>
<dbReference type="GO" id="GO:0005005">
    <property type="term" value="F:transmembrane-ephrin receptor activity"/>
    <property type="evidence" value="ECO:0007669"/>
    <property type="project" value="TreeGrafter"/>
</dbReference>
<dbReference type="AlphaFoldDB" id="A0A2B4SJB1"/>
<evidence type="ECO:0000256" key="10">
    <source>
        <dbReference type="ARBA" id="ARBA00022840"/>
    </source>
</evidence>
<dbReference type="PROSITE" id="PS50105">
    <property type="entry name" value="SAM_DOMAIN"/>
    <property type="match status" value="1"/>
</dbReference>
<dbReference type="FunFam" id="1.10.510.10:FF:000268">
    <property type="entry name" value="Receptor protein-tyrosine kinase"/>
    <property type="match status" value="1"/>
</dbReference>
<dbReference type="PANTHER" id="PTHR46877">
    <property type="entry name" value="EPH RECEPTOR A5"/>
    <property type="match status" value="1"/>
</dbReference>
<dbReference type="PRINTS" id="PR00109">
    <property type="entry name" value="TYRKINASE"/>
</dbReference>
<evidence type="ECO:0000256" key="16">
    <source>
        <dbReference type="PROSITE-ProRule" id="PRU10141"/>
    </source>
</evidence>
<dbReference type="InterPro" id="IPR008979">
    <property type="entry name" value="Galactose-bd-like_sf"/>
</dbReference>
<feature type="binding site" evidence="16">
    <location>
        <position position="529"/>
    </location>
    <ligand>
        <name>ATP</name>
        <dbReference type="ChEBI" id="CHEBI:30616"/>
    </ligand>
</feature>
<dbReference type="SMART" id="SM01411">
    <property type="entry name" value="Ephrin_rec_like"/>
    <property type="match status" value="1"/>
</dbReference>
<evidence type="ECO:0000313" key="21">
    <source>
        <dbReference type="EMBL" id="PFX29183.1"/>
    </source>
</evidence>
<feature type="domain" description="Protein kinase" evidence="18">
    <location>
        <begin position="497"/>
        <end position="755"/>
    </location>
</feature>
<evidence type="ECO:0000259" key="20">
    <source>
        <dbReference type="PROSITE" id="PS51550"/>
    </source>
</evidence>
<dbReference type="CDD" id="cd00063">
    <property type="entry name" value="FN3"/>
    <property type="match status" value="1"/>
</dbReference>
<proteinExistence type="predicted"/>